<name>A0A9X2CAM3_9GAMM</name>
<dbReference type="Proteomes" id="UP001139408">
    <property type="component" value="Unassembled WGS sequence"/>
</dbReference>
<proteinExistence type="predicted"/>
<dbReference type="AlphaFoldDB" id="A0A9X2CAM3"/>
<evidence type="ECO:0000313" key="2">
    <source>
        <dbReference type="Proteomes" id="UP001139408"/>
    </source>
</evidence>
<accession>A0A9X2CAM3</accession>
<dbReference type="EMBL" id="JAKILJ010000029">
    <property type="protein sequence ID" value="MCL1106210.1"/>
    <property type="molecule type" value="Genomic_DNA"/>
</dbReference>
<keyword evidence="2" id="KW-1185">Reference proteome</keyword>
<gene>
    <name evidence="1" type="ORF">L2749_13245</name>
</gene>
<sequence>MEQEAYLILDRSHLLMHVNRQFLITQHLKPSISVAKVTEQVMAKQSLDSSEMSWVCFAIMRQNSDRLFSRNVGIRRTLK</sequence>
<organism evidence="1 2">
    <name type="scientific">Shewanella algicola</name>
    <dbReference type="NCBI Taxonomy" id="640633"/>
    <lineage>
        <taxon>Bacteria</taxon>
        <taxon>Pseudomonadati</taxon>
        <taxon>Pseudomonadota</taxon>
        <taxon>Gammaproteobacteria</taxon>
        <taxon>Alteromonadales</taxon>
        <taxon>Shewanellaceae</taxon>
        <taxon>Shewanella</taxon>
    </lineage>
</organism>
<reference evidence="1" key="1">
    <citation type="submission" date="2022-01" db="EMBL/GenBank/DDBJ databases">
        <title>Whole genome-based taxonomy of the Shewanellaceae.</title>
        <authorList>
            <person name="Martin-Rodriguez A.J."/>
        </authorList>
    </citation>
    <scope>NUCLEOTIDE SEQUENCE</scope>
    <source>
        <strain evidence="1">DSM 23803</strain>
    </source>
</reference>
<dbReference type="InterPro" id="IPR045861">
    <property type="entry name" value="CorA_cytoplasmic_dom"/>
</dbReference>
<protein>
    <submittedName>
        <fullName evidence="1">Uncharacterized protein</fullName>
    </submittedName>
</protein>
<comment type="caution">
    <text evidence="1">The sequence shown here is derived from an EMBL/GenBank/DDBJ whole genome shotgun (WGS) entry which is preliminary data.</text>
</comment>
<dbReference type="RefSeq" id="WP_188926524.1">
    <property type="nucleotide sequence ID" value="NZ_BMQI01000046.1"/>
</dbReference>
<evidence type="ECO:0000313" key="1">
    <source>
        <dbReference type="EMBL" id="MCL1106210.1"/>
    </source>
</evidence>
<dbReference type="SUPFAM" id="SSF143865">
    <property type="entry name" value="CorA soluble domain-like"/>
    <property type="match status" value="1"/>
</dbReference>